<dbReference type="GO" id="GO:0005737">
    <property type="term" value="C:cytoplasm"/>
    <property type="evidence" value="ECO:0007669"/>
    <property type="project" value="TreeGrafter"/>
</dbReference>
<evidence type="ECO:0000259" key="3">
    <source>
        <dbReference type="PROSITE" id="PS50181"/>
    </source>
</evidence>
<dbReference type="Proteomes" id="UP000315783">
    <property type="component" value="Unassembled WGS sequence"/>
</dbReference>
<evidence type="ECO:0000313" key="5">
    <source>
        <dbReference type="Proteomes" id="UP000315783"/>
    </source>
</evidence>
<dbReference type="GO" id="GO:0019005">
    <property type="term" value="C:SCF ubiquitin ligase complex"/>
    <property type="evidence" value="ECO:0007669"/>
    <property type="project" value="TreeGrafter"/>
</dbReference>
<feature type="compositionally biased region" description="Basic residues" evidence="2">
    <location>
        <begin position="42"/>
        <end position="54"/>
    </location>
</feature>
<dbReference type="EMBL" id="SPUK01000006">
    <property type="protein sequence ID" value="TQV96466.1"/>
    <property type="molecule type" value="Genomic_DNA"/>
</dbReference>
<dbReference type="Pfam" id="PF19270">
    <property type="entry name" value="FBO_C"/>
    <property type="match status" value="1"/>
</dbReference>
<name>A0A545V429_9HYPO</name>
<feature type="compositionally biased region" description="Polar residues" evidence="2">
    <location>
        <begin position="18"/>
        <end position="28"/>
    </location>
</feature>
<feature type="region of interest" description="Disordered" evidence="2">
    <location>
        <begin position="506"/>
        <end position="538"/>
    </location>
</feature>
<feature type="region of interest" description="Disordered" evidence="2">
    <location>
        <begin position="179"/>
        <end position="212"/>
    </location>
</feature>
<organism evidence="4 5">
    <name type="scientific">Cordyceps javanica</name>
    <dbReference type="NCBI Taxonomy" id="43265"/>
    <lineage>
        <taxon>Eukaryota</taxon>
        <taxon>Fungi</taxon>
        <taxon>Dikarya</taxon>
        <taxon>Ascomycota</taxon>
        <taxon>Pezizomycotina</taxon>
        <taxon>Sordariomycetes</taxon>
        <taxon>Hypocreomycetidae</taxon>
        <taxon>Hypocreales</taxon>
        <taxon>Cordycipitaceae</taxon>
        <taxon>Cordyceps</taxon>
    </lineage>
</organism>
<dbReference type="GO" id="GO:0031146">
    <property type="term" value="P:SCF-dependent proteasomal ubiquitin-dependent protein catabolic process"/>
    <property type="evidence" value="ECO:0007669"/>
    <property type="project" value="TreeGrafter"/>
</dbReference>
<feature type="region of interest" description="Disordered" evidence="2">
    <location>
        <begin position="18"/>
        <end position="84"/>
    </location>
</feature>
<dbReference type="InterPro" id="IPR036047">
    <property type="entry name" value="F-box-like_dom_sf"/>
</dbReference>
<feature type="compositionally biased region" description="Basic and acidic residues" evidence="2">
    <location>
        <begin position="366"/>
        <end position="377"/>
    </location>
</feature>
<feature type="region of interest" description="Disordered" evidence="2">
    <location>
        <begin position="323"/>
        <end position="382"/>
    </location>
</feature>
<dbReference type="STRING" id="43265.A0A545V429"/>
<dbReference type="AlphaFoldDB" id="A0A545V429"/>
<dbReference type="PROSITE" id="PS50181">
    <property type="entry name" value="FBOX"/>
    <property type="match status" value="1"/>
</dbReference>
<gene>
    <name evidence="4" type="ORF">IF1G_05049</name>
</gene>
<sequence>MSSGDALDSELESFRNQWLSDLQSQRGPHSTDAAAPPLSAAGHRRRQSHSRRHDTSRQSFSSSLARPGGPLPPKQANGPPSPTAARRALILDEGSDYLGGRSFDEPAPPLSTSSAAKAIASDVDAAAKPPRRDLVSALDHYEEAMEHEAQGNMGESLQLYRKAYKMDHGVERRYREKHFPAASSKAPTAQAPASSTAASAPSSANPAAAPAPEAVVPPKTFAELLSSFAALQIEPAVPEVEGAPTLPCPIAGLPDELLTHIMHDVAVADVAEYVRLSLVCRRLAYLVAREQRIWRRLCLGPEFGFAGMHYRWNCAIEWGPLSSESEDEQEDSGDDDDDAVSNLDGSRPSTTTTTTTTAPRRQVLRSPHERAQRRQAREQAATLSMTPSVYPTWRSMFRSRPRIRFDGCYISTVNYVRSGQASTNQLTWGGAPIHIVTYYRYLRFFRDGTLISLLASNPPAEVVHYMTRDALRLHRDAAQNHLPSAAMRLAHRGRWRLSPPVVAGTGAGAASRDSGSAVTGTGTSSRAGAAPSGDDELSVETEGVGSKYVFKMDLQVRSAGKPTAARNNKLVLCGFYSYNKLTEDWAEFLLKNNKPFFFSRVRSYGLGE</sequence>
<comment type="caution">
    <text evidence="4">The sequence shown here is derived from an EMBL/GenBank/DDBJ whole genome shotgun (WGS) entry which is preliminary data.</text>
</comment>
<dbReference type="PANTHER" id="PTHR12874:SF9">
    <property type="entry name" value="F-BOX ONLY PROTEIN 48"/>
    <property type="match status" value="1"/>
</dbReference>
<feature type="region of interest" description="Disordered" evidence="2">
    <location>
        <begin position="96"/>
        <end position="116"/>
    </location>
</feature>
<keyword evidence="5" id="KW-1185">Reference proteome</keyword>
<dbReference type="SUPFAM" id="SSF81383">
    <property type="entry name" value="F-box domain"/>
    <property type="match status" value="1"/>
</dbReference>
<accession>A0A545V429</accession>
<evidence type="ECO:0000313" key="4">
    <source>
        <dbReference type="EMBL" id="TQV96466.1"/>
    </source>
</evidence>
<reference evidence="4 5" key="1">
    <citation type="journal article" date="2019" name="Appl. Microbiol. Biotechnol.">
        <title>Genome sequence of Isaria javanica and comparative genome analysis insights into family S53 peptidase evolution in fungal entomopathogens.</title>
        <authorList>
            <person name="Lin R."/>
            <person name="Zhang X."/>
            <person name="Xin B."/>
            <person name="Zou M."/>
            <person name="Gao Y."/>
            <person name="Qin F."/>
            <person name="Hu Q."/>
            <person name="Xie B."/>
            <person name="Cheng X."/>
        </authorList>
    </citation>
    <scope>NUCLEOTIDE SEQUENCE [LARGE SCALE GENOMIC DNA]</scope>
    <source>
        <strain evidence="4 5">IJ1G</strain>
    </source>
</reference>
<dbReference type="Pfam" id="PF12937">
    <property type="entry name" value="F-box-like"/>
    <property type="match status" value="1"/>
</dbReference>
<feature type="compositionally biased region" description="Low complexity" evidence="2">
    <location>
        <begin position="180"/>
        <end position="212"/>
    </location>
</feature>
<evidence type="ECO:0000256" key="1">
    <source>
        <dbReference type="ARBA" id="ARBA00022786"/>
    </source>
</evidence>
<proteinExistence type="predicted"/>
<dbReference type="InterPro" id="IPR001810">
    <property type="entry name" value="F-box_dom"/>
</dbReference>
<keyword evidence="1" id="KW-0833">Ubl conjugation pathway</keyword>
<dbReference type="PANTHER" id="PTHR12874">
    <property type="entry name" value="F-BOX ONLY PROTEIN 48-RELATED"/>
    <property type="match status" value="1"/>
</dbReference>
<evidence type="ECO:0000256" key="2">
    <source>
        <dbReference type="SAM" id="MobiDB-lite"/>
    </source>
</evidence>
<feature type="domain" description="F-box" evidence="3">
    <location>
        <begin position="247"/>
        <end position="297"/>
    </location>
</feature>
<feature type="compositionally biased region" description="Low complexity" evidence="2">
    <location>
        <begin position="508"/>
        <end position="532"/>
    </location>
</feature>
<dbReference type="Gene3D" id="1.20.1280.50">
    <property type="match status" value="1"/>
</dbReference>
<dbReference type="OrthoDB" id="2117972at2759"/>
<feature type="compositionally biased region" description="Acidic residues" evidence="2">
    <location>
        <begin position="324"/>
        <end position="339"/>
    </location>
</feature>
<dbReference type="InterPro" id="IPR045464">
    <property type="entry name" value="Hrt3/FBXO9_C"/>
</dbReference>
<protein>
    <submittedName>
        <fullName evidence="4">F-box protein (Pof7)</fullName>
    </submittedName>
</protein>